<dbReference type="PANTHER" id="PTHR24189:SF50">
    <property type="entry name" value="ANKYRIN REPEAT AND SOCS BOX PROTEIN 2"/>
    <property type="match status" value="1"/>
</dbReference>
<dbReference type="Gene3D" id="1.25.40.20">
    <property type="entry name" value="Ankyrin repeat-containing domain"/>
    <property type="match status" value="1"/>
</dbReference>
<protein>
    <submittedName>
        <fullName evidence="4">Ankyrin</fullName>
    </submittedName>
</protein>
<accession>A0A2U3R3X0</accession>
<dbReference type="Proteomes" id="UP000244992">
    <property type="component" value="Chromosome I"/>
</dbReference>
<dbReference type="Pfam" id="PF13857">
    <property type="entry name" value="Ank_5"/>
    <property type="match status" value="1"/>
</dbReference>
<dbReference type="PANTHER" id="PTHR24189">
    <property type="entry name" value="MYOTROPHIN"/>
    <property type="match status" value="1"/>
</dbReference>
<gene>
    <name evidence="4" type="ORF">KATO_01199</name>
</gene>
<evidence type="ECO:0000313" key="4">
    <source>
        <dbReference type="EMBL" id="SPR07924.1"/>
    </source>
</evidence>
<dbReference type="InterPro" id="IPR002110">
    <property type="entry name" value="Ankyrin_rpt"/>
</dbReference>
<dbReference type="SUPFAM" id="SSF48403">
    <property type="entry name" value="Ankyrin repeat"/>
    <property type="match status" value="1"/>
</dbReference>
<evidence type="ECO:0000256" key="2">
    <source>
        <dbReference type="ARBA" id="ARBA00023043"/>
    </source>
</evidence>
<dbReference type="InterPro" id="IPR036770">
    <property type="entry name" value="Ankyrin_rpt-contain_sf"/>
</dbReference>
<sequence length="188" mass="20882">MIDFYSESLINKLFRSKVQQLINKDSTLVNSKYKDGTTALSVALKYKNLPIAKILLTNGANVNAQDNDGRTALHLVVDTIQVYYEFFEKYPVYCNDHIALLLKYNADVNIENNQGNTLLSDIEGNKASIFVTGGLVSAFNSDSGTGIDLGVGTTINLSRDTYLDIECSTIANYRPLPIHIRFGLRVHI</sequence>
<dbReference type="InterPro" id="IPR050745">
    <property type="entry name" value="Multifunctional_regulatory"/>
</dbReference>
<keyword evidence="1" id="KW-0677">Repeat</keyword>
<keyword evidence="2 3" id="KW-0040">ANK repeat</keyword>
<feature type="repeat" description="ANK" evidence="3">
    <location>
        <begin position="35"/>
        <end position="67"/>
    </location>
</feature>
<organism evidence="4 5">
    <name type="scientific">Orientia tsutsugamushi</name>
    <name type="common">Rickettsia tsutsugamushi</name>
    <dbReference type="NCBI Taxonomy" id="784"/>
    <lineage>
        <taxon>Bacteria</taxon>
        <taxon>Pseudomonadati</taxon>
        <taxon>Pseudomonadota</taxon>
        <taxon>Alphaproteobacteria</taxon>
        <taxon>Rickettsiales</taxon>
        <taxon>Rickettsiaceae</taxon>
        <taxon>Rickettsieae</taxon>
        <taxon>Orientia</taxon>
    </lineage>
</organism>
<evidence type="ECO:0000256" key="3">
    <source>
        <dbReference type="PROSITE-ProRule" id="PRU00023"/>
    </source>
</evidence>
<dbReference type="EMBL" id="LS398550">
    <property type="protein sequence ID" value="SPR07924.1"/>
    <property type="molecule type" value="Genomic_DNA"/>
</dbReference>
<dbReference type="AlphaFoldDB" id="A0A2U3R3X0"/>
<evidence type="ECO:0000256" key="1">
    <source>
        <dbReference type="ARBA" id="ARBA00022737"/>
    </source>
</evidence>
<name>A0A2U3R3X0_ORITS</name>
<dbReference type="PROSITE" id="PS50297">
    <property type="entry name" value="ANK_REP_REGION"/>
    <property type="match status" value="1"/>
</dbReference>
<reference evidence="5" key="1">
    <citation type="submission" date="2018-03" db="EMBL/GenBank/DDBJ databases">
        <authorList>
            <person name="Batty M. E."/>
            <person name="Batty M E."/>
        </authorList>
    </citation>
    <scope>NUCLEOTIDE SEQUENCE [LARGE SCALE GENOMIC DNA]</scope>
</reference>
<evidence type="ECO:0000313" key="5">
    <source>
        <dbReference type="Proteomes" id="UP000244992"/>
    </source>
</evidence>
<dbReference type="RefSeq" id="WP_109455821.1">
    <property type="nucleotide sequence ID" value="NZ_LS398550.1"/>
</dbReference>
<dbReference type="SMART" id="SM00248">
    <property type="entry name" value="ANK"/>
    <property type="match status" value="2"/>
</dbReference>
<proteinExistence type="predicted"/>
<dbReference type="PROSITE" id="PS50088">
    <property type="entry name" value="ANK_REPEAT"/>
    <property type="match status" value="1"/>
</dbReference>